<dbReference type="PIRSF" id="PIRSF020079">
    <property type="entry name" value="UCP020079"/>
    <property type="match status" value="1"/>
</dbReference>
<dbReference type="Gene3D" id="3.40.50.1000">
    <property type="entry name" value="HAD superfamily/HAD-like"/>
    <property type="match status" value="1"/>
</dbReference>
<dbReference type="AlphaFoldDB" id="A0A5M8NZ86"/>
<evidence type="ECO:0008006" key="3">
    <source>
        <dbReference type="Google" id="ProtNLM"/>
    </source>
</evidence>
<comment type="caution">
    <text evidence="1">The sequence shown here is derived from an EMBL/GenBank/DDBJ whole genome shotgun (WGS) entry which is preliminary data.</text>
</comment>
<dbReference type="InterPro" id="IPR016769">
    <property type="entry name" value="Phage_SP01_Orf1"/>
</dbReference>
<name>A0A5M8NZ86_9BACT</name>
<dbReference type="InterPro" id="IPR023214">
    <property type="entry name" value="HAD_sf"/>
</dbReference>
<organism evidence="1 2">
    <name type="scientific">Candidatus Ordinivivax streblomastigis</name>
    <dbReference type="NCBI Taxonomy" id="2540710"/>
    <lineage>
        <taxon>Bacteria</taxon>
        <taxon>Pseudomonadati</taxon>
        <taxon>Bacteroidota</taxon>
        <taxon>Bacteroidia</taxon>
        <taxon>Bacteroidales</taxon>
        <taxon>Candidatus Ordinivivax</taxon>
    </lineage>
</organism>
<gene>
    <name evidence="1" type="ORF">EZS26_002336</name>
</gene>
<evidence type="ECO:0000313" key="2">
    <source>
        <dbReference type="Proteomes" id="UP000324575"/>
    </source>
</evidence>
<dbReference type="NCBIfam" id="NF046079">
    <property type="entry name" value="HAD_phos_BT0820"/>
    <property type="match status" value="1"/>
</dbReference>
<sequence length="150" mass="17484">MTIAVDFDGTIVEHAYPKIGRPIPFALEVLKKLQRDEHHKLILWTMREGDLLQEAIDYCEKNDLKFYAYNKNFPEEELQEGDSRKIAADLFIDDRNIGGLPDWGIIYQVIKSGLNDMQSIDIMMDKPKKQIQKNWLIRLGEALDKSKGRY</sequence>
<reference evidence="1 2" key="1">
    <citation type="submission" date="2019-03" db="EMBL/GenBank/DDBJ databases">
        <title>Single cell metagenomics reveals metabolic interactions within the superorganism composed of flagellate Streblomastix strix and complex community of Bacteroidetes bacteria on its surface.</title>
        <authorList>
            <person name="Treitli S.C."/>
            <person name="Kolisko M."/>
            <person name="Husnik F."/>
            <person name="Keeling P."/>
            <person name="Hampl V."/>
        </authorList>
    </citation>
    <scope>NUCLEOTIDE SEQUENCE [LARGE SCALE GENOMIC DNA]</scope>
    <source>
        <strain evidence="1">St1</strain>
    </source>
</reference>
<protein>
    <recommendedName>
        <fullName evidence="3">Hydrolase</fullName>
    </recommendedName>
</protein>
<dbReference type="SUPFAM" id="SSF56784">
    <property type="entry name" value="HAD-like"/>
    <property type="match status" value="1"/>
</dbReference>
<dbReference type="Proteomes" id="UP000324575">
    <property type="component" value="Unassembled WGS sequence"/>
</dbReference>
<dbReference type="InterPro" id="IPR036412">
    <property type="entry name" value="HAD-like_sf"/>
</dbReference>
<dbReference type="EMBL" id="SNRX01000018">
    <property type="protein sequence ID" value="KAA6301462.1"/>
    <property type="molecule type" value="Genomic_DNA"/>
</dbReference>
<evidence type="ECO:0000313" key="1">
    <source>
        <dbReference type="EMBL" id="KAA6301462.1"/>
    </source>
</evidence>
<proteinExistence type="predicted"/>
<accession>A0A5M8NZ86</accession>